<keyword evidence="3" id="KW-1185">Reference proteome</keyword>
<proteinExistence type="predicted"/>
<accession>E4XCN5</accession>
<name>E4XCN5_OIKDI</name>
<dbReference type="EMBL" id="FN653037">
    <property type="protein sequence ID" value="CBY09360.1"/>
    <property type="molecule type" value="Genomic_DNA"/>
</dbReference>
<dbReference type="AlphaFoldDB" id="E4XCN5"/>
<feature type="transmembrane region" description="Helical" evidence="1">
    <location>
        <begin position="206"/>
        <end position="229"/>
    </location>
</feature>
<evidence type="ECO:0000256" key="1">
    <source>
        <dbReference type="SAM" id="Phobius"/>
    </source>
</evidence>
<protein>
    <submittedName>
        <fullName evidence="2">Uncharacterized protein</fullName>
    </submittedName>
</protein>
<evidence type="ECO:0000313" key="2">
    <source>
        <dbReference type="EMBL" id="CBY09360.1"/>
    </source>
</evidence>
<keyword evidence="1" id="KW-0812">Transmembrane</keyword>
<reference evidence="2" key="1">
    <citation type="journal article" date="2010" name="Science">
        <title>Plasticity of animal genome architecture unmasked by rapid evolution of a pelagic tunicate.</title>
        <authorList>
            <person name="Denoeud F."/>
            <person name="Henriet S."/>
            <person name="Mungpakdee S."/>
            <person name="Aury J.M."/>
            <person name="Da Silva C."/>
            <person name="Brinkmann H."/>
            <person name="Mikhaleva J."/>
            <person name="Olsen L.C."/>
            <person name="Jubin C."/>
            <person name="Canestro C."/>
            <person name="Bouquet J.M."/>
            <person name="Danks G."/>
            <person name="Poulain J."/>
            <person name="Campsteijn C."/>
            <person name="Adamski M."/>
            <person name="Cross I."/>
            <person name="Yadetie F."/>
            <person name="Muffato M."/>
            <person name="Louis A."/>
            <person name="Butcher S."/>
            <person name="Tsagkogeorga G."/>
            <person name="Konrad A."/>
            <person name="Singh S."/>
            <person name="Jensen M.F."/>
            <person name="Cong E.H."/>
            <person name="Eikeseth-Otteraa H."/>
            <person name="Noel B."/>
            <person name="Anthouard V."/>
            <person name="Porcel B.M."/>
            <person name="Kachouri-Lafond R."/>
            <person name="Nishino A."/>
            <person name="Ugolini M."/>
            <person name="Chourrout P."/>
            <person name="Nishida H."/>
            <person name="Aasland R."/>
            <person name="Huzurbazar S."/>
            <person name="Westhof E."/>
            <person name="Delsuc F."/>
            <person name="Lehrach H."/>
            <person name="Reinhardt R."/>
            <person name="Weissenbach J."/>
            <person name="Roy S.W."/>
            <person name="Artiguenave F."/>
            <person name="Postlethwait J.H."/>
            <person name="Manak J.R."/>
            <person name="Thompson E.M."/>
            <person name="Jaillon O."/>
            <person name="Du Pasquier L."/>
            <person name="Boudinot P."/>
            <person name="Liberles D.A."/>
            <person name="Volff J.N."/>
            <person name="Philippe H."/>
            <person name="Lenhard B."/>
            <person name="Roest Crollius H."/>
            <person name="Wincker P."/>
            <person name="Chourrout D."/>
        </authorList>
    </citation>
    <scope>NUCLEOTIDE SEQUENCE [LARGE SCALE GENOMIC DNA]</scope>
</reference>
<evidence type="ECO:0000313" key="3">
    <source>
        <dbReference type="Proteomes" id="UP000001307"/>
    </source>
</evidence>
<dbReference type="InParanoid" id="E4XCN5"/>
<dbReference type="OrthoDB" id="10404490at2759"/>
<keyword evidence="1" id="KW-1133">Transmembrane helix</keyword>
<sequence>MIKYMSCIRHLGEGFCEDYMNQSKYAVVADIGEKFIYEIWRLMRIINLDYIQKLEKEYLCCGWDNAFDHCNAKFKLSLIYRWVVLEEHQDYVKRNMQYFEIDYYDGNDSSSYFSEDDSESRSYNDFDSTIQSSYKRNSSCEIFDTISEPEIFHSPCYEDENGEIIDVIDVCPNYGRMKNCVLDGCKKNFIGSIYQGILDDNIYPKIYAITVAFSILFFALIVAFGQEAIRTIDKKKAKRRELKRRAKDEAVPLTDNRR</sequence>
<gene>
    <name evidence="2" type="ORF">GSOID_T00007913001</name>
</gene>
<organism evidence="2">
    <name type="scientific">Oikopleura dioica</name>
    <name type="common">Tunicate</name>
    <dbReference type="NCBI Taxonomy" id="34765"/>
    <lineage>
        <taxon>Eukaryota</taxon>
        <taxon>Metazoa</taxon>
        <taxon>Chordata</taxon>
        <taxon>Tunicata</taxon>
        <taxon>Appendicularia</taxon>
        <taxon>Copelata</taxon>
        <taxon>Oikopleuridae</taxon>
        <taxon>Oikopleura</taxon>
    </lineage>
</organism>
<keyword evidence="1" id="KW-0472">Membrane</keyword>
<dbReference type="Proteomes" id="UP000001307">
    <property type="component" value="Unassembled WGS sequence"/>
</dbReference>